<proteinExistence type="predicted"/>
<dbReference type="RefSeq" id="WP_378229730.1">
    <property type="nucleotide sequence ID" value="NZ_JBHSLL010000037.1"/>
</dbReference>
<organism evidence="1 2">
    <name type="scientific">Aquamicrobium segne</name>
    <dbReference type="NCBI Taxonomy" id="469547"/>
    <lineage>
        <taxon>Bacteria</taxon>
        <taxon>Pseudomonadati</taxon>
        <taxon>Pseudomonadota</taxon>
        <taxon>Alphaproteobacteria</taxon>
        <taxon>Hyphomicrobiales</taxon>
        <taxon>Phyllobacteriaceae</taxon>
        <taxon>Aquamicrobium</taxon>
    </lineage>
</organism>
<dbReference type="Proteomes" id="UP001596016">
    <property type="component" value="Unassembled WGS sequence"/>
</dbReference>
<evidence type="ECO:0000313" key="1">
    <source>
        <dbReference type="EMBL" id="MFC5386590.1"/>
    </source>
</evidence>
<sequence>MIFADCRTSGGQHDIPALALAGAGKPGCKNPGILSEIADGPLFKRWSLIQTGLHETGEDRILEVFMLPEQGLNRVCLLSVRFRVWRKGDRILETSIMKLCFSRAEMTGKRQPDACIVNGVGVNWR</sequence>
<keyword evidence="2" id="KW-1185">Reference proteome</keyword>
<gene>
    <name evidence="1" type="ORF">ACFPLB_11515</name>
</gene>
<evidence type="ECO:0000313" key="2">
    <source>
        <dbReference type="Proteomes" id="UP001596016"/>
    </source>
</evidence>
<protein>
    <submittedName>
        <fullName evidence="1">Uncharacterized protein</fullName>
    </submittedName>
</protein>
<dbReference type="EMBL" id="JBHSLL010000037">
    <property type="protein sequence ID" value="MFC5386590.1"/>
    <property type="molecule type" value="Genomic_DNA"/>
</dbReference>
<reference evidence="2" key="1">
    <citation type="journal article" date="2019" name="Int. J. Syst. Evol. Microbiol.">
        <title>The Global Catalogue of Microorganisms (GCM) 10K type strain sequencing project: providing services to taxonomists for standard genome sequencing and annotation.</title>
        <authorList>
            <consortium name="The Broad Institute Genomics Platform"/>
            <consortium name="The Broad Institute Genome Sequencing Center for Infectious Disease"/>
            <person name="Wu L."/>
            <person name="Ma J."/>
        </authorList>
    </citation>
    <scope>NUCLEOTIDE SEQUENCE [LARGE SCALE GENOMIC DNA]</scope>
    <source>
        <strain evidence="2">CGMCC 4.1415</strain>
    </source>
</reference>
<comment type="caution">
    <text evidence="1">The sequence shown here is derived from an EMBL/GenBank/DDBJ whole genome shotgun (WGS) entry which is preliminary data.</text>
</comment>
<accession>A0ABW0GYJ8</accession>
<name>A0ABW0GYJ8_9HYPH</name>